<keyword evidence="2" id="KW-1185">Reference proteome</keyword>
<evidence type="ECO:0000313" key="1">
    <source>
        <dbReference type="EMBL" id="KAF7234423.1"/>
    </source>
</evidence>
<organism evidence="1 2">
    <name type="scientific">Paragonimus skrjabini miyazakii</name>
    <dbReference type="NCBI Taxonomy" id="59628"/>
    <lineage>
        <taxon>Eukaryota</taxon>
        <taxon>Metazoa</taxon>
        <taxon>Spiralia</taxon>
        <taxon>Lophotrochozoa</taxon>
        <taxon>Platyhelminthes</taxon>
        <taxon>Trematoda</taxon>
        <taxon>Digenea</taxon>
        <taxon>Plagiorchiida</taxon>
        <taxon>Troglotremata</taxon>
        <taxon>Troglotrematidae</taxon>
        <taxon>Paragonimus</taxon>
    </lineage>
</organism>
<gene>
    <name evidence="1" type="ORF">EG68_11592</name>
</gene>
<protein>
    <submittedName>
        <fullName evidence="1">Uncharacterized protein</fullName>
    </submittedName>
</protein>
<dbReference type="OrthoDB" id="2286242at2759"/>
<name>A0A8S9YGV3_9TREM</name>
<dbReference type="AlphaFoldDB" id="A0A8S9YGV3"/>
<dbReference type="Proteomes" id="UP000822476">
    <property type="component" value="Unassembled WGS sequence"/>
</dbReference>
<dbReference type="EMBL" id="JTDE01009727">
    <property type="protein sequence ID" value="KAF7234423.1"/>
    <property type="molecule type" value="Genomic_DNA"/>
</dbReference>
<evidence type="ECO:0000313" key="2">
    <source>
        <dbReference type="Proteomes" id="UP000822476"/>
    </source>
</evidence>
<accession>A0A8S9YGV3</accession>
<sequence>MLIQQFIFGVRNEKIRESFLAEDASKLSWKKACEIAHFKEQVRLQCELFRKSPRSVSMIKNLKPSAAFQPLNKCFRCGSTARRSNSLEFSARIAECSSFAILLYALGTCTRKRCCYCARRTSYRRNSLCFTF</sequence>
<reference evidence="1" key="1">
    <citation type="submission" date="2019-07" db="EMBL/GenBank/DDBJ databases">
        <title>Annotation for the trematode Paragonimus miyazaki's.</title>
        <authorList>
            <person name="Choi Y.-J."/>
        </authorList>
    </citation>
    <scope>NUCLEOTIDE SEQUENCE</scope>
    <source>
        <strain evidence="1">Japan</strain>
    </source>
</reference>
<comment type="caution">
    <text evidence="1">The sequence shown here is derived from an EMBL/GenBank/DDBJ whole genome shotgun (WGS) entry which is preliminary data.</text>
</comment>
<proteinExistence type="predicted"/>